<gene>
    <name evidence="4" type="ORF">K505DRAFT_418372</name>
</gene>
<feature type="signal peptide" evidence="3">
    <location>
        <begin position="1"/>
        <end position="20"/>
    </location>
</feature>
<reference evidence="4" key="1">
    <citation type="journal article" date="2020" name="Stud. Mycol.">
        <title>101 Dothideomycetes genomes: a test case for predicting lifestyles and emergence of pathogens.</title>
        <authorList>
            <person name="Haridas S."/>
            <person name="Albert R."/>
            <person name="Binder M."/>
            <person name="Bloem J."/>
            <person name="Labutti K."/>
            <person name="Salamov A."/>
            <person name="Andreopoulos B."/>
            <person name="Baker S."/>
            <person name="Barry K."/>
            <person name="Bills G."/>
            <person name="Bluhm B."/>
            <person name="Cannon C."/>
            <person name="Castanera R."/>
            <person name="Culley D."/>
            <person name="Daum C."/>
            <person name="Ezra D."/>
            <person name="Gonzalez J."/>
            <person name="Henrissat B."/>
            <person name="Kuo A."/>
            <person name="Liang C."/>
            <person name="Lipzen A."/>
            <person name="Lutzoni F."/>
            <person name="Magnuson J."/>
            <person name="Mondo S."/>
            <person name="Nolan M."/>
            <person name="Ohm R."/>
            <person name="Pangilinan J."/>
            <person name="Park H.-J."/>
            <person name="Ramirez L."/>
            <person name="Alfaro M."/>
            <person name="Sun H."/>
            <person name="Tritt A."/>
            <person name="Yoshinaga Y."/>
            <person name="Zwiers L.-H."/>
            <person name="Turgeon B."/>
            <person name="Goodwin S."/>
            <person name="Spatafora J."/>
            <person name="Crous P."/>
            <person name="Grigoriev I."/>
        </authorList>
    </citation>
    <scope>NUCLEOTIDE SEQUENCE</scope>
    <source>
        <strain evidence="4">CBS 109.77</strain>
    </source>
</reference>
<evidence type="ECO:0000313" key="4">
    <source>
        <dbReference type="EMBL" id="KAF2792552.1"/>
    </source>
</evidence>
<name>A0A6A6X869_9PLEO</name>
<feature type="compositionally biased region" description="Low complexity" evidence="1">
    <location>
        <begin position="125"/>
        <end position="182"/>
    </location>
</feature>
<feature type="transmembrane region" description="Helical" evidence="2">
    <location>
        <begin position="183"/>
        <end position="207"/>
    </location>
</feature>
<feature type="region of interest" description="Disordered" evidence="1">
    <location>
        <begin position="253"/>
        <end position="277"/>
    </location>
</feature>
<evidence type="ECO:0000256" key="1">
    <source>
        <dbReference type="SAM" id="MobiDB-lite"/>
    </source>
</evidence>
<protein>
    <recommendedName>
        <fullName evidence="6">Extracellular membrane protein CFEM domain-containing protein</fullName>
    </recommendedName>
</protein>
<evidence type="ECO:0000256" key="2">
    <source>
        <dbReference type="SAM" id="Phobius"/>
    </source>
</evidence>
<proteinExistence type="predicted"/>
<feature type="chain" id="PRO_5025649669" description="Extracellular membrane protein CFEM domain-containing protein" evidence="3">
    <location>
        <begin position="21"/>
        <end position="277"/>
    </location>
</feature>
<evidence type="ECO:0000313" key="5">
    <source>
        <dbReference type="Proteomes" id="UP000799757"/>
    </source>
</evidence>
<dbReference type="Proteomes" id="UP000799757">
    <property type="component" value="Unassembled WGS sequence"/>
</dbReference>
<keyword evidence="2" id="KW-1133">Transmembrane helix</keyword>
<organism evidence="4 5">
    <name type="scientific">Melanomma pulvis-pyrius CBS 109.77</name>
    <dbReference type="NCBI Taxonomy" id="1314802"/>
    <lineage>
        <taxon>Eukaryota</taxon>
        <taxon>Fungi</taxon>
        <taxon>Dikarya</taxon>
        <taxon>Ascomycota</taxon>
        <taxon>Pezizomycotina</taxon>
        <taxon>Dothideomycetes</taxon>
        <taxon>Pleosporomycetidae</taxon>
        <taxon>Pleosporales</taxon>
        <taxon>Melanommataceae</taxon>
        <taxon>Melanomma</taxon>
    </lineage>
</organism>
<evidence type="ECO:0000256" key="3">
    <source>
        <dbReference type="SAM" id="SignalP"/>
    </source>
</evidence>
<feature type="region of interest" description="Disordered" evidence="1">
    <location>
        <begin position="120"/>
        <end position="182"/>
    </location>
</feature>
<keyword evidence="3" id="KW-0732">Signal</keyword>
<accession>A0A6A6X869</accession>
<sequence>MGPTLVQTLVFVALAAVATASGPTKIYINQVPEYTQLATCAEPEVSFIVRDMYFGCGDGSRTTSYACFCYQSSSRFSSMIENHVSTACPKDASQRTLALGVFSDYCQLGQIAAVPTDAPESATGLPAATPSPSLSQPASTSVSTSASASLSSGPATVFVTTSPTPTSESGTVPSTPSKKSPPAAAIAAGVSIPIVVIALSIAGLMFYRRRTQASRPMELSSSDRGLDTSEGYQKSPVVVHELKEDYRFEIGESERRVETTEATKDAQRYELGTLGRQ</sequence>
<feature type="compositionally biased region" description="Basic and acidic residues" evidence="1">
    <location>
        <begin position="253"/>
        <end position="268"/>
    </location>
</feature>
<dbReference type="OrthoDB" id="3794517at2759"/>
<dbReference type="EMBL" id="MU001964">
    <property type="protein sequence ID" value="KAF2792552.1"/>
    <property type="molecule type" value="Genomic_DNA"/>
</dbReference>
<evidence type="ECO:0008006" key="6">
    <source>
        <dbReference type="Google" id="ProtNLM"/>
    </source>
</evidence>
<keyword evidence="2" id="KW-0472">Membrane</keyword>
<keyword evidence="5" id="KW-1185">Reference proteome</keyword>
<dbReference type="AlphaFoldDB" id="A0A6A6X869"/>
<feature type="region of interest" description="Disordered" evidence="1">
    <location>
        <begin position="213"/>
        <end position="236"/>
    </location>
</feature>
<keyword evidence="2" id="KW-0812">Transmembrane</keyword>